<evidence type="ECO:0000313" key="1">
    <source>
        <dbReference type="EMBL" id="MVZ63888.1"/>
    </source>
</evidence>
<evidence type="ECO:0000313" key="2">
    <source>
        <dbReference type="Proteomes" id="UP000435036"/>
    </source>
</evidence>
<keyword evidence="2" id="KW-1185">Reference proteome</keyword>
<evidence type="ECO:0008006" key="3">
    <source>
        <dbReference type="Google" id="ProtNLM"/>
    </source>
</evidence>
<proteinExistence type="predicted"/>
<dbReference type="OrthoDB" id="622735at2"/>
<accession>A0A6N8L6S0</accession>
<dbReference type="RefSeq" id="WP_160370607.1">
    <property type="nucleotide sequence ID" value="NZ_WSQA01000017.1"/>
</dbReference>
<gene>
    <name evidence="1" type="ORF">GQF63_17845</name>
</gene>
<name>A0A6N8L6S0_9SPHI</name>
<protein>
    <recommendedName>
        <fullName evidence="3">Neutral/alkaline non-lysosomal ceramidase N-terminal domain-containing protein</fullName>
    </recommendedName>
</protein>
<reference evidence="1 2" key="1">
    <citation type="submission" date="2019-12" db="EMBL/GenBank/DDBJ databases">
        <authorList>
            <person name="Dong K."/>
        </authorList>
    </citation>
    <scope>NUCLEOTIDE SEQUENCE [LARGE SCALE GENOMIC DNA]</scope>
    <source>
        <strain evidence="1 2">JCM 31225</strain>
    </source>
</reference>
<dbReference type="Proteomes" id="UP000435036">
    <property type="component" value="Unassembled WGS sequence"/>
</dbReference>
<dbReference type="EMBL" id="WSQA01000017">
    <property type="protein sequence ID" value="MVZ63888.1"/>
    <property type="molecule type" value="Genomic_DNA"/>
</dbReference>
<organism evidence="1 2">
    <name type="scientific">Sphingobacterium humi</name>
    <dbReference type="NCBI Taxonomy" id="1796905"/>
    <lineage>
        <taxon>Bacteria</taxon>
        <taxon>Pseudomonadati</taxon>
        <taxon>Bacteroidota</taxon>
        <taxon>Sphingobacteriia</taxon>
        <taxon>Sphingobacteriales</taxon>
        <taxon>Sphingobacteriaceae</taxon>
        <taxon>Sphingobacterium</taxon>
    </lineage>
</organism>
<sequence length="490" mass="55050">MRIFLMMLYLCCGLMEEVHASDFYIGRSSKEITPQTPIALMGQFPIRISTQVETPLYVNILALESREGSHSKESSVLVSCDLLYIPNNLRSAVRREVQKLVPSLDTAKVILNATHIHTGPVLEEVAEQYAFGYAIPKEGVVQVQEYVTFLVGQICKGIQEAWSNRTVGELAWGVERAAIGYNRRSLYNNGTSVLYGKTDRPDFKGLEGGEDHDVQSVFFWDKANKLIAIAIEVPCPAQEVESRVAVNADYWDPLRKLLKRQYGEDVAIVALIGASGDLSPHRMYRKAAIERMNKLKNLTALENIARQVYHAVEETYKAVQYDREQSPIFMHKYEVIPLPMRQISKAEYVEASKQYQHTIDLMAKDPKAKDDYMAKSNWHKGLMKRYERLQKNPNSKLDSEIHVIRLGDIAICTNQFELFTDYSIQIQAKSKALQTLVVQLAGAGTYLPTQKAIYGGGYSAVGESDIVGAAGGEALVKRTVELINSCWPTE</sequence>
<dbReference type="AlphaFoldDB" id="A0A6N8L6S0"/>
<comment type="caution">
    <text evidence="1">The sequence shown here is derived from an EMBL/GenBank/DDBJ whole genome shotgun (WGS) entry which is preliminary data.</text>
</comment>